<protein>
    <submittedName>
        <fullName evidence="10 11">Protein ANTAGONIST OF LIKE HETEROCHROMATIN PROTEIN 1-like</fullName>
    </submittedName>
</protein>
<dbReference type="Proteomes" id="UP000504635">
    <property type="component" value="Unplaced"/>
</dbReference>
<keyword evidence="7" id="KW-0539">Nucleus</keyword>
<dbReference type="Pfam" id="PF13359">
    <property type="entry name" value="DDE_Tnp_4"/>
    <property type="match status" value="1"/>
</dbReference>
<sequence>MAVTPDDIADALRQVVALVVPLVSDVTVNALRKNERRRGRVWVRSWISRRLILGASNSLLRELAVEDVDSYRNHLRMTPQRFDELLTLVEKKIKKKDTMFRLAIPAKTKLEITLRYLATGDSFASLQYLYRVPKSSISKFLPEVLAAVYEVLEEYIKVPSTKEEWELVQRKFEVQWNFPNCIGAIDGKHVQIKCPAESGSNYYNYKGTFSIILFALVDAEYNFLYIDVGANGKSNDGAVFQASTLNIAMERNTLNLPQNAVIVADDAFPLRKDILKPFSKRNLTISERIFNYRLSRARRVSENAFGILVARFRVFERPIALIPETVDLVVKTCCALHNWLRKSSGKYYLHPSSVDVEDMATCTIIPGTWRTTLNTSCLLRTSKLTSTNAYKRELKSFREQYEKFFSSKEGSLPWQWKWIGADQPSNSL</sequence>
<dbReference type="InterPro" id="IPR045249">
    <property type="entry name" value="HARBI1-like"/>
</dbReference>
<evidence type="ECO:0000256" key="6">
    <source>
        <dbReference type="ARBA" id="ARBA00022801"/>
    </source>
</evidence>
<evidence type="ECO:0000313" key="9">
    <source>
        <dbReference type="Proteomes" id="UP000504635"/>
    </source>
</evidence>
<dbReference type="GO" id="GO:0016787">
    <property type="term" value="F:hydrolase activity"/>
    <property type="evidence" value="ECO:0007669"/>
    <property type="project" value="UniProtKB-KW"/>
</dbReference>
<evidence type="ECO:0000256" key="3">
    <source>
        <dbReference type="ARBA" id="ARBA00006958"/>
    </source>
</evidence>
<accession>A0A6J2YEC3</accession>
<comment type="cofactor">
    <cofactor evidence="1">
        <name>a divalent metal cation</name>
        <dbReference type="ChEBI" id="CHEBI:60240"/>
    </cofactor>
</comment>
<proteinExistence type="inferred from homology"/>
<evidence type="ECO:0000256" key="4">
    <source>
        <dbReference type="ARBA" id="ARBA00022722"/>
    </source>
</evidence>
<dbReference type="GO" id="GO:0046872">
    <property type="term" value="F:metal ion binding"/>
    <property type="evidence" value="ECO:0007669"/>
    <property type="project" value="UniProtKB-KW"/>
</dbReference>
<comment type="similarity">
    <text evidence="3">Belongs to the HARBI1 family.</text>
</comment>
<comment type="subcellular location">
    <subcellularLocation>
        <location evidence="2">Nucleus</location>
    </subcellularLocation>
</comment>
<dbReference type="AlphaFoldDB" id="A0A6J2YEC3"/>
<dbReference type="KEGG" id="soy:115887063"/>
<dbReference type="PANTHER" id="PTHR22930:SF269">
    <property type="entry name" value="NUCLEASE HARBI1-LIKE PROTEIN"/>
    <property type="match status" value="1"/>
</dbReference>
<evidence type="ECO:0000259" key="8">
    <source>
        <dbReference type="Pfam" id="PF13359"/>
    </source>
</evidence>
<dbReference type="RefSeq" id="XP_030760420.1">
    <property type="nucleotide sequence ID" value="XM_030904560.1"/>
</dbReference>
<keyword evidence="9" id="KW-1185">Reference proteome</keyword>
<dbReference type="RefSeq" id="XP_030762243.1">
    <property type="nucleotide sequence ID" value="XM_030906383.1"/>
</dbReference>
<dbReference type="OrthoDB" id="10051449at2759"/>
<evidence type="ECO:0000313" key="10">
    <source>
        <dbReference type="RefSeq" id="XP_030760420.1"/>
    </source>
</evidence>
<dbReference type="PANTHER" id="PTHR22930">
    <property type="match status" value="1"/>
</dbReference>
<dbReference type="GeneID" id="115887063"/>
<dbReference type="GO" id="GO:0004518">
    <property type="term" value="F:nuclease activity"/>
    <property type="evidence" value="ECO:0007669"/>
    <property type="project" value="UniProtKB-KW"/>
</dbReference>
<dbReference type="InterPro" id="IPR027806">
    <property type="entry name" value="HARBI1_dom"/>
</dbReference>
<evidence type="ECO:0000256" key="5">
    <source>
        <dbReference type="ARBA" id="ARBA00022723"/>
    </source>
</evidence>
<reference evidence="10 11" key="1">
    <citation type="submission" date="2025-04" db="UniProtKB">
        <authorList>
            <consortium name="RefSeq"/>
        </authorList>
    </citation>
    <scope>IDENTIFICATION</scope>
    <source>
        <tissue evidence="10 11">Gonads</tissue>
    </source>
</reference>
<evidence type="ECO:0000313" key="11">
    <source>
        <dbReference type="RefSeq" id="XP_030762243.1"/>
    </source>
</evidence>
<dbReference type="GO" id="GO:0005634">
    <property type="term" value="C:nucleus"/>
    <property type="evidence" value="ECO:0007669"/>
    <property type="project" value="UniProtKB-SubCell"/>
</dbReference>
<keyword evidence="6" id="KW-0378">Hydrolase</keyword>
<evidence type="ECO:0000256" key="2">
    <source>
        <dbReference type="ARBA" id="ARBA00004123"/>
    </source>
</evidence>
<gene>
    <name evidence="11" type="primary">LOC115887063</name>
    <name evidence="10" type="synonym">LOC115885598</name>
</gene>
<feature type="domain" description="DDE Tnp4" evidence="8">
    <location>
        <begin position="185"/>
        <end position="338"/>
    </location>
</feature>
<evidence type="ECO:0000256" key="7">
    <source>
        <dbReference type="ARBA" id="ARBA00023242"/>
    </source>
</evidence>
<evidence type="ECO:0000256" key="1">
    <source>
        <dbReference type="ARBA" id="ARBA00001968"/>
    </source>
</evidence>
<keyword evidence="4" id="KW-0540">Nuclease</keyword>
<keyword evidence="5" id="KW-0479">Metal-binding</keyword>
<dbReference type="KEGG" id="soy:115885598"/>
<organism evidence="9 11">
    <name type="scientific">Sitophilus oryzae</name>
    <name type="common">Rice weevil</name>
    <name type="synonym">Curculio oryzae</name>
    <dbReference type="NCBI Taxonomy" id="7048"/>
    <lineage>
        <taxon>Eukaryota</taxon>
        <taxon>Metazoa</taxon>
        <taxon>Ecdysozoa</taxon>
        <taxon>Arthropoda</taxon>
        <taxon>Hexapoda</taxon>
        <taxon>Insecta</taxon>
        <taxon>Pterygota</taxon>
        <taxon>Neoptera</taxon>
        <taxon>Endopterygota</taxon>
        <taxon>Coleoptera</taxon>
        <taxon>Polyphaga</taxon>
        <taxon>Cucujiformia</taxon>
        <taxon>Curculionidae</taxon>
        <taxon>Dryophthorinae</taxon>
        <taxon>Sitophilus</taxon>
    </lineage>
</organism>
<name>A0A6J2YEC3_SITOR</name>